<feature type="compositionally biased region" description="Gly residues" evidence="1">
    <location>
        <begin position="1"/>
        <end position="13"/>
    </location>
</feature>
<dbReference type="Proteomes" id="UP000231586">
    <property type="component" value="Unassembled WGS sequence"/>
</dbReference>
<dbReference type="PANTHER" id="PTHR32305:SF15">
    <property type="entry name" value="PROTEIN RHSA-RELATED"/>
    <property type="match status" value="1"/>
</dbReference>
<reference evidence="2 3" key="1">
    <citation type="submission" date="2017-11" db="EMBL/GenBank/DDBJ databases">
        <title>Genomic Encyclopedia of Archaeal and Bacterial Type Strains, Phase II (KMG-II): From Individual Species to Whole Genera.</title>
        <authorList>
            <person name="Goeker M."/>
        </authorList>
    </citation>
    <scope>NUCLEOTIDE SEQUENCE [LARGE SCALE GENOMIC DNA]</scope>
    <source>
        <strain evidence="2 3">DSM 22413</strain>
    </source>
</reference>
<dbReference type="NCBIfam" id="TIGR03696">
    <property type="entry name" value="Rhs_assc_core"/>
    <property type="match status" value="1"/>
</dbReference>
<organism evidence="2 3">
    <name type="scientific">Luteimicrobium subarcticum</name>
    <dbReference type="NCBI Taxonomy" id="620910"/>
    <lineage>
        <taxon>Bacteria</taxon>
        <taxon>Bacillati</taxon>
        <taxon>Actinomycetota</taxon>
        <taxon>Actinomycetes</taxon>
        <taxon>Micrococcales</taxon>
        <taxon>Luteimicrobium</taxon>
    </lineage>
</organism>
<evidence type="ECO:0000256" key="1">
    <source>
        <dbReference type="SAM" id="MobiDB-lite"/>
    </source>
</evidence>
<dbReference type="AlphaFoldDB" id="A0A2M8WWA1"/>
<evidence type="ECO:0000313" key="3">
    <source>
        <dbReference type="Proteomes" id="UP000231586"/>
    </source>
</evidence>
<proteinExistence type="predicted"/>
<dbReference type="InterPro" id="IPR022385">
    <property type="entry name" value="Rhs_assc_core"/>
</dbReference>
<dbReference type="PANTHER" id="PTHR32305">
    <property type="match status" value="1"/>
</dbReference>
<protein>
    <submittedName>
        <fullName evidence="2">RHS repeat-associated protein</fullName>
    </submittedName>
</protein>
<sequence length="371" mass="38176">MPRGQGGGQGGTFPGDHGFLDKPTDATGLTQVGARYYDPAVGRFVSVDPIMNLGDPQQWAAYSYANNNPTTWTDPTGNLPSNPHPDGMTEGEWRALTGHGSGSGSSTTPSSTSTSAPDGTAKTTGTVTYTATSYTDGGGSSTSSTTSGYPACADLCGEQVDWGANVTGLRDGLWDHRTDIAMGAATAALALACPETGGLTCAVMGVMLAATSADSYHDQGNDWGTSVGLAAMAIVPDLGPELSAGGKIAASTGAKGVAGTASRLADSGFIDPATVRFSQSSIKNTFRDGTTIQSLAEGLRNGSVRARDVPQIRLVERGGEIFSLDNRRLAAFQQAGVDAPYRMATTAEMPKEEWKFSTKNGGLSIRIRGNG</sequence>
<keyword evidence="3" id="KW-1185">Reference proteome</keyword>
<feature type="compositionally biased region" description="Polar residues" evidence="1">
    <location>
        <begin position="71"/>
        <end position="81"/>
    </location>
</feature>
<feature type="region of interest" description="Disordered" evidence="1">
    <location>
        <begin position="71"/>
        <end position="124"/>
    </location>
</feature>
<dbReference type="InterPro" id="IPR050708">
    <property type="entry name" value="T6SS_VgrG/RHS"/>
</dbReference>
<name>A0A2M8WWA1_9MICO</name>
<comment type="caution">
    <text evidence="2">The sequence shown here is derived from an EMBL/GenBank/DDBJ whole genome shotgun (WGS) entry which is preliminary data.</text>
</comment>
<feature type="region of interest" description="Disordered" evidence="1">
    <location>
        <begin position="1"/>
        <end position="26"/>
    </location>
</feature>
<feature type="compositionally biased region" description="Low complexity" evidence="1">
    <location>
        <begin position="104"/>
        <end position="124"/>
    </location>
</feature>
<accession>A0A2M8WWA1</accession>
<gene>
    <name evidence="2" type="ORF">CLV34_0071</name>
</gene>
<evidence type="ECO:0000313" key="2">
    <source>
        <dbReference type="EMBL" id="PJI95198.1"/>
    </source>
</evidence>
<dbReference type="EMBL" id="PGTZ01000002">
    <property type="protein sequence ID" value="PJI95198.1"/>
    <property type="molecule type" value="Genomic_DNA"/>
</dbReference>
<dbReference type="Gene3D" id="2.180.10.10">
    <property type="entry name" value="RHS repeat-associated core"/>
    <property type="match status" value="1"/>
</dbReference>